<evidence type="ECO:0000259" key="2">
    <source>
        <dbReference type="PROSITE" id="PS50937"/>
    </source>
</evidence>
<dbReference type="RefSeq" id="WP_317714076.1">
    <property type="nucleotide sequence ID" value="NZ_JAWLUM010000003.1"/>
</dbReference>
<dbReference type="PANTHER" id="PTHR30204:SF98">
    <property type="entry name" value="HTH-TYPE TRANSCRIPTIONAL REGULATOR ADHR"/>
    <property type="match status" value="1"/>
</dbReference>
<dbReference type="PROSITE" id="PS00552">
    <property type="entry name" value="HTH_MERR_1"/>
    <property type="match status" value="1"/>
</dbReference>
<feature type="domain" description="HTH merR-type" evidence="2">
    <location>
        <begin position="28"/>
        <end position="98"/>
    </location>
</feature>
<dbReference type="InterPro" id="IPR000551">
    <property type="entry name" value="MerR-type_HTH_dom"/>
</dbReference>
<dbReference type="Gene3D" id="1.10.1660.10">
    <property type="match status" value="1"/>
</dbReference>
<name>A0ABU4EX48_WILMA</name>
<evidence type="ECO:0000256" key="1">
    <source>
        <dbReference type="ARBA" id="ARBA00023125"/>
    </source>
</evidence>
<reference evidence="3 4" key="1">
    <citation type="submission" date="2023-10" db="EMBL/GenBank/DDBJ databases">
        <title>Development of a sustainable strategy for remediation of hydrocarbon-contaminated territories based on the waste exchange concept.</title>
        <authorList>
            <person name="Krivoruchko A."/>
        </authorList>
    </citation>
    <scope>NUCLEOTIDE SEQUENCE [LARGE SCALE GENOMIC DNA]</scope>
    <source>
        <strain evidence="3 4">IEGM 1236</strain>
    </source>
</reference>
<dbReference type="Proteomes" id="UP001185792">
    <property type="component" value="Unassembled WGS sequence"/>
</dbReference>
<protein>
    <submittedName>
        <fullName evidence="3">MerR family transcriptional regulator</fullName>
    </submittedName>
</protein>
<dbReference type="PANTHER" id="PTHR30204">
    <property type="entry name" value="REDOX-CYCLING DRUG-SENSING TRANSCRIPTIONAL ACTIVATOR SOXR"/>
    <property type="match status" value="1"/>
</dbReference>
<sequence>MNEEDINVLTTQAADLVPPSPVEVPPEGLSIGDAARACGLSVDTLRYYEREQLLLDPAPRLPSGRRSYGERDLAWIAGLVMLRDTGMSIADIRKVAELSRTAGTERERLVLFRRHRARVLDDMARTARHLAAIEEKIAAYESATDEENR</sequence>
<dbReference type="InterPro" id="IPR047057">
    <property type="entry name" value="MerR_fam"/>
</dbReference>
<comment type="caution">
    <text evidence="3">The sequence shown here is derived from an EMBL/GenBank/DDBJ whole genome shotgun (WGS) entry which is preliminary data.</text>
</comment>
<dbReference type="CDD" id="cd01109">
    <property type="entry name" value="HTH_YyaN"/>
    <property type="match status" value="1"/>
</dbReference>
<dbReference type="PROSITE" id="PS50937">
    <property type="entry name" value="HTH_MERR_2"/>
    <property type="match status" value="1"/>
</dbReference>
<proteinExistence type="predicted"/>
<accession>A0ABU4EX48</accession>
<dbReference type="Pfam" id="PF13411">
    <property type="entry name" value="MerR_1"/>
    <property type="match status" value="1"/>
</dbReference>
<organism evidence="3 4">
    <name type="scientific">Williamsia marianensis</name>
    <dbReference type="NCBI Taxonomy" id="85044"/>
    <lineage>
        <taxon>Bacteria</taxon>
        <taxon>Bacillati</taxon>
        <taxon>Actinomycetota</taxon>
        <taxon>Actinomycetes</taxon>
        <taxon>Mycobacteriales</taxon>
        <taxon>Nocardiaceae</taxon>
        <taxon>Williamsia</taxon>
    </lineage>
</organism>
<keyword evidence="1" id="KW-0238">DNA-binding</keyword>
<keyword evidence="4" id="KW-1185">Reference proteome</keyword>
<evidence type="ECO:0000313" key="3">
    <source>
        <dbReference type="EMBL" id="MDV7135817.1"/>
    </source>
</evidence>
<dbReference type="SMART" id="SM00422">
    <property type="entry name" value="HTH_MERR"/>
    <property type="match status" value="1"/>
</dbReference>
<dbReference type="InterPro" id="IPR009061">
    <property type="entry name" value="DNA-bd_dom_put_sf"/>
</dbReference>
<dbReference type="SUPFAM" id="SSF46955">
    <property type="entry name" value="Putative DNA-binding domain"/>
    <property type="match status" value="1"/>
</dbReference>
<dbReference type="EMBL" id="JAWLUM010000003">
    <property type="protein sequence ID" value="MDV7135817.1"/>
    <property type="molecule type" value="Genomic_DNA"/>
</dbReference>
<gene>
    <name evidence="3" type="ORF">R4198_19130</name>
</gene>
<evidence type="ECO:0000313" key="4">
    <source>
        <dbReference type="Proteomes" id="UP001185792"/>
    </source>
</evidence>